<evidence type="ECO:0000256" key="7">
    <source>
        <dbReference type="ARBA" id="ARBA00023125"/>
    </source>
</evidence>
<dbReference type="EMBL" id="LCLH01000007">
    <property type="protein sequence ID" value="KKU14042.1"/>
    <property type="molecule type" value="Genomic_DNA"/>
</dbReference>
<dbReference type="Pfam" id="PF02739">
    <property type="entry name" value="5_3_exonuc_N"/>
    <property type="match status" value="1"/>
</dbReference>
<dbReference type="InterPro" id="IPR012337">
    <property type="entry name" value="RNaseH-like_sf"/>
</dbReference>
<comment type="catalytic activity">
    <reaction evidence="9 11">
        <text>DNA(n) + a 2'-deoxyribonucleoside 5'-triphosphate = DNA(n+1) + diphosphate</text>
        <dbReference type="Rhea" id="RHEA:22508"/>
        <dbReference type="Rhea" id="RHEA-COMP:17339"/>
        <dbReference type="Rhea" id="RHEA-COMP:17340"/>
        <dbReference type="ChEBI" id="CHEBI:33019"/>
        <dbReference type="ChEBI" id="CHEBI:61560"/>
        <dbReference type="ChEBI" id="CHEBI:173112"/>
        <dbReference type="EC" id="2.7.7.7"/>
    </reaction>
</comment>
<dbReference type="GO" id="GO:0006261">
    <property type="term" value="P:DNA-templated DNA replication"/>
    <property type="evidence" value="ECO:0007669"/>
    <property type="project" value="UniProtKB-UniRule"/>
</dbReference>
<evidence type="ECO:0000256" key="4">
    <source>
        <dbReference type="ARBA" id="ARBA00022705"/>
    </source>
</evidence>
<sequence>METLVIIDGNAIVHRAFHAVPPLTARNGQVVNAVYGFTTILMRVVRELKPHYMAVAFDAPGKTFRHERYAAYKATRIKQPQDLYDQFPIVKQVVKGFGFPVFEVAGVEADDTIATIVHKLSHNKTELKIIIVTGDMDTLQLVNSNIEVRTMRKGVVDIVVYNESSIKDRYGLLPNQMVDFKALRGDPSDNIKGVPGIGEKTAVDLLRQFGTLEKLYKAIEKDSSVVRSSVAEKLTSHKKEAFESKDLVVLKNDVVLDFNLKLCKVGAPDTNVLIELFRALDFHSLIKRLSGEDTFDGGKNTSSYDAKHKKNIRHVIKVIQVESSDLYKDFLKTARNTKQCACYLVFSKDPRVAQIEGCVYAFSAEGAYFVPALFLTQDVWTVIEEKESIVFDLKSFIEALHANGFLYNPPNNTDLMLMDYVANPGIRNHTLQSILLKQVGLNSPEADGQSTLFGVNKDIVSEYTCLFFQTARQLQEELMEKLLLEVYKKIEIPLVPVLVVMEESGIQLDVLQVKKLSKDITARINTVSKKIFGMVGHEFNIASPQQLKEVLFDELEIPVEGIKQGKTGLSTAAAELEKLQGQHPIIDCIMEFRELAKLQNTYTDVLPDLVDARGRLHTTFNQVVTTTGRLSSSDPNLQNIPIKTELGREIRKTFIARSGYRLIKADYSQIELRIIAALSKDHEMIKIFEAGADIHRSTAAKINGIKESEVTFEMRSAAKAVNFGIMYGLGAHGLAQSAHISFGEARDFIARYFEVFKGVKVYLEETKLRAHKQGYVETFFGRRRYFPEINSAIAQVRAGAERMAVNAPMQGTAADIIKLAMIKIQTFLKDSYQQNEVAMVLQVHDELVFEAKEQIARKLLVPIKKMMEGVVDFGVPIVVDIKTGVNWGEME</sequence>
<keyword evidence="11" id="KW-0269">Exonuclease</keyword>
<evidence type="ECO:0000256" key="2">
    <source>
        <dbReference type="ARBA" id="ARBA00022679"/>
    </source>
</evidence>
<dbReference type="STRING" id="1619050.UX20_C0007G0020"/>
<dbReference type="SMART" id="SM00475">
    <property type="entry name" value="53EXOc"/>
    <property type="match status" value="1"/>
</dbReference>
<feature type="domain" description="5'-3' exonuclease" evidence="12">
    <location>
        <begin position="1"/>
        <end position="266"/>
    </location>
</feature>
<gene>
    <name evidence="11" type="primary">polA</name>
    <name evidence="14" type="ORF">UX20_C0007G0020</name>
</gene>
<dbReference type="InterPro" id="IPR008918">
    <property type="entry name" value="HhH2"/>
</dbReference>
<dbReference type="AlphaFoldDB" id="A0A0G1N114"/>
<dbReference type="InterPro" id="IPR020046">
    <property type="entry name" value="5-3_exonucl_a-hlix_arch_N"/>
</dbReference>
<dbReference type="SMART" id="SM00482">
    <property type="entry name" value="POLAc"/>
    <property type="match status" value="1"/>
</dbReference>
<evidence type="ECO:0000313" key="15">
    <source>
        <dbReference type="Proteomes" id="UP000034911"/>
    </source>
</evidence>
<dbReference type="CDD" id="cd09898">
    <property type="entry name" value="H3TH_53EXO"/>
    <property type="match status" value="1"/>
</dbReference>
<proteinExistence type="inferred from homology"/>
<evidence type="ECO:0000256" key="1">
    <source>
        <dbReference type="ARBA" id="ARBA00007705"/>
    </source>
</evidence>
<dbReference type="Gene3D" id="1.10.150.20">
    <property type="entry name" value="5' to 3' exonuclease, C-terminal subdomain"/>
    <property type="match status" value="2"/>
</dbReference>
<dbReference type="Gene3D" id="3.30.420.10">
    <property type="entry name" value="Ribonuclease H-like superfamily/Ribonuclease H"/>
    <property type="match status" value="1"/>
</dbReference>
<keyword evidence="4 11" id="KW-0235">DNA replication</keyword>
<dbReference type="GO" id="GO:0003887">
    <property type="term" value="F:DNA-directed DNA polymerase activity"/>
    <property type="evidence" value="ECO:0007669"/>
    <property type="project" value="UniProtKB-UniRule"/>
</dbReference>
<feature type="domain" description="DNA-directed DNA polymerase family A palm" evidence="13">
    <location>
        <begin position="647"/>
        <end position="855"/>
    </location>
</feature>
<dbReference type="Gene3D" id="3.40.50.1010">
    <property type="entry name" value="5'-nuclease"/>
    <property type="match status" value="1"/>
</dbReference>
<dbReference type="Gene3D" id="3.30.70.370">
    <property type="match status" value="1"/>
</dbReference>
<protein>
    <recommendedName>
        <fullName evidence="10 11">DNA polymerase I</fullName>
        <ecNumber evidence="10 11">2.7.7.7</ecNumber>
    </recommendedName>
</protein>
<dbReference type="InterPro" id="IPR001098">
    <property type="entry name" value="DNA-dir_DNA_pol_A_palm_dom"/>
</dbReference>
<dbReference type="PANTHER" id="PTHR10133">
    <property type="entry name" value="DNA POLYMERASE I"/>
    <property type="match status" value="1"/>
</dbReference>
<dbReference type="InterPro" id="IPR018320">
    <property type="entry name" value="DNA_polymerase_1"/>
</dbReference>
<evidence type="ECO:0000259" key="13">
    <source>
        <dbReference type="SMART" id="SM00482"/>
    </source>
</evidence>
<dbReference type="SMART" id="SM00279">
    <property type="entry name" value="HhH2"/>
    <property type="match status" value="1"/>
</dbReference>
<dbReference type="Proteomes" id="UP000034911">
    <property type="component" value="Unassembled WGS sequence"/>
</dbReference>
<dbReference type="SUPFAM" id="SSF47807">
    <property type="entry name" value="5' to 3' exonuclease, C-terminal subdomain"/>
    <property type="match status" value="1"/>
</dbReference>
<evidence type="ECO:0000256" key="9">
    <source>
        <dbReference type="ARBA" id="ARBA00049244"/>
    </source>
</evidence>
<keyword evidence="6 11" id="KW-0239">DNA-directed DNA polymerase</keyword>
<dbReference type="InterPro" id="IPR029060">
    <property type="entry name" value="PIN-like_dom_sf"/>
</dbReference>
<dbReference type="SUPFAM" id="SSF56672">
    <property type="entry name" value="DNA/RNA polymerases"/>
    <property type="match status" value="1"/>
</dbReference>
<dbReference type="PANTHER" id="PTHR10133:SF27">
    <property type="entry name" value="DNA POLYMERASE NU"/>
    <property type="match status" value="1"/>
</dbReference>
<keyword evidence="11" id="KW-0378">Hydrolase</keyword>
<dbReference type="FunFam" id="1.20.1060.10:FF:000001">
    <property type="entry name" value="DNA polymerase I"/>
    <property type="match status" value="1"/>
</dbReference>
<evidence type="ECO:0000256" key="3">
    <source>
        <dbReference type="ARBA" id="ARBA00022695"/>
    </source>
</evidence>
<keyword evidence="5 11" id="KW-0227">DNA damage</keyword>
<dbReference type="InterPro" id="IPR019760">
    <property type="entry name" value="DNA-dir_DNA_pol_A_CS"/>
</dbReference>
<dbReference type="NCBIfam" id="NF004397">
    <property type="entry name" value="PRK05755.1"/>
    <property type="match status" value="1"/>
</dbReference>
<evidence type="ECO:0000256" key="10">
    <source>
        <dbReference type="NCBIfam" id="TIGR00593"/>
    </source>
</evidence>
<keyword evidence="11" id="KW-0540">Nuclease</keyword>
<keyword evidence="7 11" id="KW-0238">DNA-binding</keyword>
<dbReference type="InterPro" id="IPR020045">
    <property type="entry name" value="DNA_polI_H3TH"/>
</dbReference>
<comment type="similarity">
    <text evidence="1 11">Belongs to the DNA polymerase type-A family.</text>
</comment>
<dbReference type="FunFam" id="1.10.150.20:FF:000002">
    <property type="entry name" value="DNA polymerase I"/>
    <property type="match status" value="1"/>
</dbReference>
<dbReference type="SUPFAM" id="SSF88723">
    <property type="entry name" value="PIN domain-like"/>
    <property type="match status" value="1"/>
</dbReference>
<dbReference type="InterPro" id="IPR002298">
    <property type="entry name" value="DNA_polymerase_A"/>
</dbReference>
<dbReference type="Gene3D" id="1.20.1060.10">
    <property type="entry name" value="Taq DNA Polymerase, Chain T, domain 4"/>
    <property type="match status" value="1"/>
</dbReference>
<evidence type="ECO:0000259" key="12">
    <source>
        <dbReference type="SMART" id="SM00475"/>
    </source>
</evidence>
<keyword evidence="2 11" id="KW-0808">Transferase</keyword>
<keyword evidence="8 11" id="KW-0234">DNA repair</keyword>
<evidence type="ECO:0000313" key="14">
    <source>
        <dbReference type="EMBL" id="KKU14042.1"/>
    </source>
</evidence>
<dbReference type="InterPro" id="IPR036279">
    <property type="entry name" value="5-3_exonuclease_C_sf"/>
</dbReference>
<dbReference type="InterPro" id="IPR002421">
    <property type="entry name" value="5-3_exonuclease"/>
</dbReference>
<dbReference type="GO" id="GO:0006302">
    <property type="term" value="P:double-strand break repair"/>
    <property type="evidence" value="ECO:0007669"/>
    <property type="project" value="TreeGrafter"/>
</dbReference>
<dbReference type="EC" id="2.7.7.7" evidence="10 11"/>
<dbReference type="NCBIfam" id="TIGR00593">
    <property type="entry name" value="pola"/>
    <property type="match status" value="1"/>
</dbReference>
<evidence type="ECO:0000256" key="11">
    <source>
        <dbReference type="RuleBase" id="RU004460"/>
    </source>
</evidence>
<dbReference type="Pfam" id="PF00476">
    <property type="entry name" value="DNA_pol_A"/>
    <property type="match status" value="1"/>
</dbReference>
<dbReference type="SUPFAM" id="SSF53098">
    <property type="entry name" value="Ribonuclease H-like"/>
    <property type="match status" value="1"/>
</dbReference>
<dbReference type="CDD" id="cd09859">
    <property type="entry name" value="PIN_53EXO"/>
    <property type="match status" value="1"/>
</dbReference>
<dbReference type="Pfam" id="PF01367">
    <property type="entry name" value="5_3_exonuc"/>
    <property type="match status" value="1"/>
</dbReference>
<dbReference type="FunFam" id="1.10.150.20:FF:000003">
    <property type="entry name" value="DNA polymerase I"/>
    <property type="match status" value="1"/>
</dbReference>
<dbReference type="GO" id="GO:0008409">
    <property type="term" value="F:5'-3' exonuclease activity"/>
    <property type="evidence" value="ECO:0007669"/>
    <property type="project" value="UniProtKB-UniRule"/>
</dbReference>
<dbReference type="InterPro" id="IPR043502">
    <property type="entry name" value="DNA/RNA_pol_sf"/>
</dbReference>
<reference evidence="14 15" key="1">
    <citation type="journal article" date="2015" name="Nature">
        <title>rRNA introns, odd ribosomes, and small enigmatic genomes across a large radiation of phyla.</title>
        <authorList>
            <person name="Brown C.T."/>
            <person name="Hug L.A."/>
            <person name="Thomas B.C."/>
            <person name="Sharon I."/>
            <person name="Castelle C.J."/>
            <person name="Singh A."/>
            <person name="Wilkins M.J."/>
            <person name="Williams K.H."/>
            <person name="Banfield J.F."/>
        </authorList>
    </citation>
    <scope>NUCLEOTIDE SEQUENCE [LARGE SCALE GENOMIC DNA]</scope>
</reference>
<accession>A0A0G1N114</accession>
<dbReference type="CDD" id="cd08637">
    <property type="entry name" value="DNA_pol_A_pol_I_C"/>
    <property type="match status" value="1"/>
</dbReference>
<dbReference type="PRINTS" id="PR00868">
    <property type="entry name" value="DNAPOLI"/>
</dbReference>
<name>A0A0G1N114_9BACT</name>
<keyword evidence="3 11" id="KW-0548">Nucleotidyltransferase</keyword>
<dbReference type="GO" id="GO:0003677">
    <property type="term" value="F:DNA binding"/>
    <property type="evidence" value="ECO:0007669"/>
    <property type="project" value="UniProtKB-UniRule"/>
</dbReference>
<evidence type="ECO:0000256" key="6">
    <source>
        <dbReference type="ARBA" id="ARBA00022932"/>
    </source>
</evidence>
<dbReference type="PATRIC" id="fig|1619050.3.peg.167"/>
<dbReference type="InterPro" id="IPR036397">
    <property type="entry name" value="RNaseH_sf"/>
</dbReference>
<comment type="function">
    <text evidence="11">In addition to polymerase activity, this DNA polymerase exhibits 5'-3' exonuclease activity.</text>
</comment>
<comment type="caution">
    <text evidence="14">The sequence shown here is derived from an EMBL/GenBank/DDBJ whole genome shotgun (WGS) entry which is preliminary data.</text>
</comment>
<dbReference type="PROSITE" id="PS00447">
    <property type="entry name" value="DNA_POLYMERASE_A"/>
    <property type="match status" value="1"/>
</dbReference>
<evidence type="ECO:0000256" key="5">
    <source>
        <dbReference type="ARBA" id="ARBA00022763"/>
    </source>
</evidence>
<organism evidence="14 15">
    <name type="scientific">Candidatus Magasanikbacteria bacterium GW2011_GWC2_45_8</name>
    <dbReference type="NCBI Taxonomy" id="1619050"/>
    <lineage>
        <taxon>Bacteria</taxon>
        <taxon>Candidatus Magasanikiibacteriota</taxon>
    </lineage>
</organism>
<evidence type="ECO:0000256" key="8">
    <source>
        <dbReference type="ARBA" id="ARBA00023204"/>
    </source>
</evidence>